<organism evidence="2 3">
    <name type="scientific">Longispora fulva</name>
    <dbReference type="NCBI Taxonomy" id="619741"/>
    <lineage>
        <taxon>Bacteria</taxon>
        <taxon>Bacillati</taxon>
        <taxon>Actinomycetota</taxon>
        <taxon>Actinomycetes</taxon>
        <taxon>Micromonosporales</taxon>
        <taxon>Micromonosporaceae</taxon>
        <taxon>Longispora</taxon>
    </lineage>
</organism>
<dbReference type="EMBL" id="JADOUF010000001">
    <property type="protein sequence ID" value="MBG6135397.1"/>
    <property type="molecule type" value="Genomic_DNA"/>
</dbReference>
<evidence type="ECO:0000313" key="3">
    <source>
        <dbReference type="Proteomes" id="UP000622552"/>
    </source>
</evidence>
<dbReference type="Proteomes" id="UP000622552">
    <property type="component" value="Unassembled WGS sequence"/>
</dbReference>
<dbReference type="RefSeq" id="WP_197002508.1">
    <property type="nucleotide sequence ID" value="NZ_BONS01000003.1"/>
</dbReference>
<accession>A0A8J7GF51</accession>
<feature type="transmembrane region" description="Helical" evidence="1">
    <location>
        <begin position="422"/>
        <end position="450"/>
    </location>
</feature>
<reference evidence="2" key="1">
    <citation type="submission" date="2020-11" db="EMBL/GenBank/DDBJ databases">
        <title>Sequencing the genomes of 1000 actinobacteria strains.</title>
        <authorList>
            <person name="Klenk H.-P."/>
        </authorList>
    </citation>
    <scope>NUCLEOTIDE SEQUENCE</scope>
    <source>
        <strain evidence="2">DSM 45356</strain>
    </source>
</reference>
<name>A0A8J7GF51_9ACTN</name>
<dbReference type="Gene3D" id="2.120.10.30">
    <property type="entry name" value="TolB, C-terminal domain"/>
    <property type="match status" value="1"/>
</dbReference>
<gene>
    <name evidence="2" type="ORF">IW245_001591</name>
</gene>
<dbReference type="AlphaFoldDB" id="A0A8J7GF51"/>
<evidence type="ECO:0000256" key="1">
    <source>
        <dbReference type="SAM" id="Phobius"/>
    </source>
</evidence>
<protein>
    <recommendedName>
        <fullName evidence="4">WD40 repeat protein</fullName>
    </recommendedName>
</protein>
<evidence type="ECO:0008006" key="4">
    <source>
        <dbReference type="Google" id="ProtNLM"/>
    </source>
</evidence>
<dbReference type="SUPFAM" id="SSF82171">
    <property type="entry name" value="DPP6 N-terminal domain-like"/>
    <property type="match status" value="1"/>
</dbReference>
<keyword evidence="1" id="KW-1133">Transmembrane helix</keyword>
<sequence>MTEQRIRAGLREVADSVPARPGAFTVPARRGRRWLVPALAAAACALVLFGVFAWPTPRGTTAPGGAGATLPREFPGHSFLAGYLDSSPTGPAVAFYQQSYGHEDFPFAQARVVGAYADTYRRLDIPAQAMVRLSPDGTRVAVGDPDGGSGVTLIDLATAHERTWRVSSQAKTFPRAWSPDGRYVAVSVEPRSWQPGTLVGPVWLLDTGTGTSAILTEGSAPDSSGSADPTMVAFAPDGGHVAVQADRKLMVVGLDGRGARELPLPDGRTLAGPEAWSPDGRLLALGEAAPTAATTSAERNLRDLVFLDATGSGAPLPGPVTVGTLPPAGFAPPVLGWRDADTFLAVVTDGTASDTGERSYWGFQGRTRAQIVEVDLAGGPPRVLANFVTDPDGDLTSRDIQLATALVPAMGGRAGGGQDMGWWPAGIIFGVAGCLAVPVGLAALVGWALVRGRRRRAR</sequence>
<keyword evidence="1" id="KW-0812">Transmembrane</keyword>
<evidence type="ECO:0000313" key="2">
    <source>
        <dbReference type="EMBL" id="MBG6135397.1"/>
    </source>
</evidence>
<comment type="caution">
    <text evidence="2">The sequence shown here is derived from an EMBL/GenBank/DDBJ whole genome shotgun (WGS) entry which is preliminary data.</text>
</comment>
<dbReference type="InterPro" id="IPR011042">
    <property type="entry name" value="6-blade_b-propeller_TolB-like"/>
</dbReference>
<feature type="transmembrane region" description="Helical" evidence="1">
    <location>
        <begin position="34"/>
        <end position="54"/>
    </location>
</feature>
<proteinExistence type="predicted"/>
<keyword evidence="3" id="KW-1185">Reference proteome</keyword>
<keyword evidence="1" id="KW-0472">Membrane</keyword>